<dbReference type="PANTHER" id="PTHR48277">
    <property type="entry name" value="MITOCHONDRIAL RIBOSOMAL PROTEIN S5"/>
    <property type="match status" value="1"/>
</dbReference>
<dbReference type="InterPro" id="IPR014721">
    <property type="entry name" value="Ribsml_uS5_D2-typ_fold_subgr"/>
</dbReference>
<dbReference type="InterPro" id="IPR013810">
    <property type="entry name" value="Ribosomal_uS5_N"/>
</dbReference>
<evidence type="ECO:0000313" key="8">
    <source>
        <dbReference type="EMBL" id="CCA22614.1"/>
    </source>
</evidence>
<dbReference type="FunFam" id="3.30.230.10:FF:000002">
    <property type="entry name" value="30S ribosomal protein S5"/>
    <property type="match status" value="1"/>
</dbReference>
<name>F0WMS9_9STRA</name>
<feature type="compositionally biased region" description="Basic residues" evidence="6">
    <location>
        <begin position="60"/>
        <end position="75"/>
    </location>
</feature>
<dbReference type="GO" id="GO:1990904">
    <property type="term" value="C:ribonucleoprotein complex"/>
    <property type="evidence" value="ECO:0007669"/>
    <property type="project" value="UniProtKB-UniRule"/>
</dbReference>
<dbReference type="GO" id="GO:0003735">
    <property type="term" value="F:structural constituent of ribosome"/>
    <property type="evidence" value="ECO:0007669"/>
    <property type="project" value="UniProtKB-UniRule"/>
</dbReference>
<feature type="domain" description="S5 DRBM" evidence="7">
    <location>
        <begin position="150"/>
        <end position="213"/>
    </location>
</feature>
<dbReference type="Pfam" id="PF03719">
    <property type="entry name" value="Ribosomal_S5_C"/>
    <property type="match status" value="1"/>
</dbReference>
<evidence type="ECO:0000256" key="2">
    <source>
        <dbReference type="ARBA" id="ARBA00022980"/>
    </source>
</evidence>
<proteinExistence type="inferred from homology"/>
<organism evidence="8">
    <name type="scientific">Albugo laibachii Nc14</name>
    <dbReference type="NCBI Taxonomy" id="890382"/>
    <lineage>
        <taxon>Eukaryota</taxon>
        <taxon>Sar</taxon>
        <taxon>Stramenopiles</taxon>
        <taxon>Oomycota</taxon>
        <taxon>Peronosporomycetes</taxon>
        <taxon>Albuginales</taxon>
        <taxon>Albuginaceae</taxon>
        <taxon>Albugo</taxon>
    </lineage>
</organism>
<comment type="similarity">
    <text evidence="1 5">Belongs to the universal ribosomal protein uS5 family.</text>
</comment>
<dbReference type="GO" id="GO:0005840">
    <property type="term" value="C:ribosome"/>
    <property type="evidence" value="ECO:0007669"/>
    <property type="project" value="UniProtKB-KW"/>
</dbReference>
<dbReference type="PANTHER" id="PTHR48277:SF1">
    <property type="entry name" value="MITOCHONDRIAL RIBOSOMAL PROTEIN S5"/>
    <property type="match status" value="1"/>
</dbReference>
<dbReference type="AlphaFoldDB" id="F0WMS9"/>
<dbReference type="Gene3D" id="3.30.160.20">
    <property type="match status" value="1"/>
</dbReference>
<dbReference type="EMBL" id="FR824205">
    <property type="protein sequence ID" value="CCA22614.1"/>
    <property type="molecule type" value="Genomic_DNA"/>
</dbReference>
<reference evidence="8" key="2">
    <citation type="submission" date="2011-02" db="EMBL/GenBank/DDBJ databases">
        <authorList>
            <person name="MacLean D."/>
        </authorList>
    </citation>
    <scope>NUCLEOTIDE SEQUENCE</scope>
</reference>
<dbReference type="InterPro" id="IPR005324">
    <property type="entry name" value="Ribosomal_uS5_C"/>
</dbReference>
<gene>
    <name evidence="8" type="primary">AlNc14C160G7765</name>
    <name evidence="8" type="ORF">ALNC14_087570</name>
</gene>
<dbReference type="SUPFAM" id="SSF54768">
    <property type="entry name" value="dsRNA-binding domain-like"/>
    <property type="match status" value="1"/>
</dbReference>
<dbReference type="InterPro" id="IPR000851">
    <property type="entry name" value="Ribosomal_uS5"/>
</dbReference>
<dbReference type="Pfam" id="PF00333">
    <property type="entry name" value="Ribosomal_S5"/>
    <property type="match status" value="1"/>
</dbReference>
<dbReference type="GO" id="GO:0006412">
    <property type="term" value="P:translation"/>
    <property type="evidence" value="ECO:0007669"/>
    <property type="project" value="InterPro"/>
</dbReference>
<evidence type="ECO:0000256" key="1">
    <source>
        <dbReference type="ARBA" id="ARBA00008945"/>
    </source>
</evidence>
<evidence type="ECO:0000259" key="7">
    <source>
        <dbReference type="PROSITE" id="PS50881"/>
    </source>
</evidence>
<dbReference type="InterPro" id="IPR020568">
    <property type="entry name" value="Ribosomal_Su5_D2-typ_SF"/>
</dbReference>
<feature type="region of interest" description="Disordered" evidence="6">
    <location>
        <begin position="34"/>
        <end position="75"/>
    </location>
</feature>
<dbReference type="SUPFAM" id="SSF54211">
    <property type="entry name" value="Ribosomal protein S5 domain 2-like"/>
    <property type="match status" value="1"/>
</dbReference>
<evidence type="ECO:0000256" key="6">
    <source>
        <dbReference type="SAM" id="MobiDB-lite"/>
    </source>
</evidence>
<evidence type="ECO:0000256" key="5">
    <source>
        <dbReference type="RuleBase" id="RU003823"/>
    </source>
</evidence>
<dbReference type="PROSITE" id="PS50881">
    <property type="entry name" value="S5_DSRBD"/>
    <property type="match status" value="1"/>
</dbReference>
<dbReference type="HOGENOM" id="CLU_904535_0_0_1"/>
<accession>F0WMS9</accession>
<keyword evidence="2 4" id="KW-0689">Ribosomal protein</keyword>
<protein>
    <submittedName>
        <fullName evidence="8">30S ribosomal protein S5 putative</fullName>
    </submittedName>
</protein>
<feature type="compositionally biased region" description="Acidic residues" evidence="6">
    <location>
        <begin position="34"/>
        <end position="48"/>
    </location>
</feature>
<keyword evidence="3 4" id="KW-0687">Ribonucleoprotein</keyword>
<dbReference type="GO" id="GO:0005737">
    <property type="term" value="C:cytoplasm"/>
    <property type="evidence" value="ECO:0007669"/>
    <property type="project" value="UniProtKB-ARBA"/>
</dbReference>
<reference evidence="8" key="1">
    <citation type="journal article" date="2011" name="PLoS Biol.">
        <title>Gene gain and loss during evolution of obligate parasitism in the white rust pathogen of Arabidopsis thaliana.</title>
        <authorList>
            <person name="Kemen E."/>
            <person name="Gardiner A."/>
            <person name="Schultz-Larsen T."/>
            <person name="Kemen A.C."/>
            <person name="Balmuth A.L."/>
            <person name="Robert-Seilaniantz A."/>
            <person name="Bailey K."/>
            <person name="Holub E."/>
            <person name="Studholme D.J."/>
            <person name="Maclean D."/>
            <person name="Jones J.D."/>
        </authorList>
    </citation>
    <scope>NUCLEOTIDE SEQUENCE</scope>
</reference>
<sequence length="313" mass="35642">MLRKSVSQFILQTRRSAPCSFPASTQQRFFSYGFDDEDEMDGPEDDESYNNLLYDERKDSKPRRQTMPKAAKKNRYMAVAPENKGKLRRYLLNEFKKQQVSVGEPVIEGQILPPDVHMLEDQLEFDEEADEMEFDKETQSASFNLERLGYLRQIVHMDQVQKVMPLENRLSFRAMVVVGNRRGAAGYAMGKGASVPDAIERATMTAITRFTYVDRFDDRTLYHEVDGKWNSCTLFIRPSTEGRGNVVSDVVACVLDCFGITDVVSKCHGSRNPYTVIPATFNALSKHETAEEFAMKTGHSLAEVSMLAKMRQL</sequence>
<evidence type="ECO:0000256" key="4">
    <source>
        <dbReference type="PROSITE-ProRule" id="PRU00268"/>
    </source>
</evidence>
<dbReference type="Gene3D" id="3.30.230.10">
    <property type="match status" value="1"/>
</dbReference>
<evidence type="ECO:0000256" key="3">
    <source>
        <dbReference type="ARBA" id="ARBA00023274"/>
    </source>
</evidence>
<dbReference type="GO" id="GO:0003723">
    <property type="term" value="F:RNA binding"/>
    <property type="evidence" value="ECO:0007669"/>
    <property type="project" value="InterPro"/>
</dbReference>